<reference evidence="1" key="1">
    <citation type="journal article" date="2020" name="Fungal Divers.">
        <title>Resolving the Mortierellaceae phylogeny through synthesis of multi-gene phylogenetics and phylogenomics.</title>
        <authorList>
            <person name="Vandepol N."/>
            <person name="Liber J."/>
            <person name="Desiro A."/>
            <person name="Na H."/>
            <person name="Kennedy M."/>
            <person name="Barry K."/>
            <person name="Grigoriev I.V."/>
            <person name="Miller A.N."/>
            <person name="O'Donnell K."/>
            <person name="Stajich J.E."/>
            <person name="Bonito G."/>
        </authorList>
    </citation>
    <scope>NUCLEOTIDE SEQUENCE</scope>
    <source>
        <strain evidence="1">KOD948</strain>
    </source>
</reference>
<gene>
    <name evidence="1" type="ORF">BG011_001272</name>
</gene>
<accession>A0A9P6PKC5</accession>
<name>A0A9P6PKC5_9FUNG</name>
<dbReference type="Proteomes" id="UP000726737">
    <property type="component" value="Unassembled WGS sequence"/>
</dbReference>
<dbReference type="EMBL" id="JAAAJA010001317">
    <property type="protein sequence ID" value="KAG0247573.1"/>
    <property type="molecule type" value="Genomic_DNA"/>
</dbReference>
<evidence type="ECO:0000313" key="2">
    <source>
        <dbReference type="Proteomes" id="UP000726737"/>
    </source>
</evidence>
<feature type="non-terminal residue" evidence="1">
    <location>
        <position position="153"/>
    </location>
</feature>
<organism evidence="1 2">
    <name type="scientific">Mortierella polycephala</name>
    <dbReference type="NCBI Taxonomy" id="41804"/>
    <lineage>
        <taxon>Eukaryota</taxon>
        <taxon>Fungi</taxon>
        <taxon>Fungi incertae sedis</taxon>
        <taxon>Mucoromycota</taxon>
        <taxon>Mortierellomycotina</taxon>
        <taxon>Mortierellomycetes</taxon>
        <taxon>Mortierellales</taxon>
        <taxon>Mortierellaceae</taxon>
        <taxon>Mortierella</taxon>
    </lineage>
</organism>
<proteinExistence type="predicted"/>
<keyword evidence="2" id="KW-1185">Reference proteome</keyword>
<protein>
    <submittedName>
        <fullName evidence="1">Uncharacterized protein</fullName>
    </submittedName>
</protein>
<dbReference type="AlphaFoldDB" id="A0A9P6PKC5"/>
<dbReference type="OrthoDB" id="2430203at2759"/>
<evidence type="ECO:0000313" key="1">
    <source>
        <dbReference type="EMBL" id="KAG0247573.1"/>
    </source>
</evidence>
<comment type="caution">
    <text evidence="1">The sequence shown here is derived from an EMBL/GenBank/DDBJ whole genome shotgun (WGS) entry which is preliminary data.</text>
</comment>
<sequence length="153" mass="18061">MCHRCGKPENKPRKTAKELIRHSQKIGCRAKVYVHKLKAGSDVDLAYETKWRQGLVRLTYYHKHQGHVLGDGDDFQYLRINSKMENKIWDLVDAGLDVRYIRSNLMTSSGDLWRQLENKTINRDDFITSEDVLSVVRSYWEKKAERHRTIVTR</sequence>